<dbReference type="RefSeq" id="WP_153412175.1">
    <property type="nucleotide sequence ID" value="NZ_WEGK01000010.1"/>
</dbReference>
<reference evidence="2 3" key="1">
    <citation type="submission" date="2019-10" db="EMBL/GenBank/DDBJ databases">
        <title>Nocardia macrotermitis sp. nov. and Nocardia aurantia sp. nov., isolated from the gut of fungus growing-termite Macrotermes natalensis.</title>
        <authorList>
            <person name="Benndorf R."/>
            <person name="Schwitalla J."/>
            <person name="Martin K."/>
            <person name="De Beer W."/>
            <person name="Kaster A.-K."/>
            <person name="Vollmers J."/>
            <person name="Poulsen M."/>
            <person name="Beemelmanns C."/>
        </authorList>
    </citation>
    <scope>NUCLEOTIDE SEQUENCE [LARGE SCALE GENOMIC DNA]</scope>
    <source>
        <strain evidence="2 3">RB20</strain>
    </source>
</reference>
<name>A0A7K0D6T1_9NOCA</name>
<evidence type="ECO:0000313" key="2">
    <source>
        <dbReference type="EMBL" id="MQY21417.1"/>
    </source>
</evidence>
<evidence type="ECO:0008006" key="4">
    <source>
        <dbReference type="Google" id="ProtNLM"/>
    </source>
</evidence>
<keyword evidence="3" id="KW-1185">Reference proteome</keyword>
<organism evidence="2 3">
    <name type="scientific">Nocardia macrotermitis</name>
    <dbReference type="NCBI Taxonomy" id="2585198"/>
    <lineage>
        <taxon>Bacteria</taxon>
        <taxon>Bacillati</taxon>
        <taxon>Actinomycetota</taxon>
        <taxon>Actinomycetes</taxon>
        <taxon>Mycobacteriales</taxon>
        <taxon>Nocardiaceae</taxon>
        <taxon>Nocardia</taxon>
    </lineage>
</organism>
<keyword evidence="1" id="KW-0732">Signal</keyword>
<proteinExistence type="predicted"/>
<dbReference type="OrthoDB" id="4555711at2"/>
<evidence type="ECO:0000256" key="1">
    <source>
        <dbReference type="SAM" id="SignalP"/>
    </source>
</evidence>
<dbReference type="PROSITE" id="PS51257">
    <property type="entry name" value="PROKAR_LIPOPROTEIN"/>
    <property type="match status" value="1"/>
</dbReference>
<sequence>MRHAVVLLLSSAFLLAGCGTTEKPVLDDLATCANIHFAAAPNVVAQHRAADFGSGRTISAIVETRSDQVESFEKLSALGRSTPGVPTEWRSEQWMAQSLAYPLKTDTGNISFSDYHPPSPARWIVIHDSGGGQRQIFIKAYCEGDAR</sequence>
<comment type="caution">
    <text evidence="2">The sequence shown here is derived from an EMBL/GenBank/DDBJ whole genome shotgun (WGS) entry which is preliminary data.</text>
</comment>
<dbReference type="AlphaFoldDB" id="A0A7K0D6T1"/>
<dbReference type="EMBL" id="WEGK01000010">
    <property type="protein sequence ID" value="MQY21417.1"/>
    <property type="molecule type" value="Genomic_DNA"/>
</dbReference>
<dbReference type="Proteomes" id="UP000438448">
    <property type="component" value="Unassembled WGS sequence"/>
</dbReference>
<evidence type="ECO:0000313" key="3">
    <source>
        <dbReference type="Proteomes" id="UP000438448"/>
    </source>
</evidence>
<feature type="chain" id="PRO_5039497836" description="Lipoprotein" evidence="1">
    <location>
        <begin position="17"/>
        <end position="147"/>
    </location>
</feature>
<gene>
    <name evidence="2" type="ORF">NRB20_45280</name>
</gene>
<accession>A0A7K0D6T1</accession>
<protein>
    <recommendedName>
        <fullName evidence="4">Lipoprotein</fullName>
    </recommendedName>
</protein>
<feature type="signal peptide" evidence="1">
    <location>
        <begin position="1"/>
        <end position="16"/>
    </location>
</feature>